<evidence type="ECO:0000256" key="4">
    <source>
        <dbReference type="ARBA" id="ARBA00047645"/>
    </source>
</evidence>
<evidence type="ECO:0000256" key="3">
    <source>
        <dbReference type="ARBA" id="ARBA00015991"/>
    </source>
</evidence>
<reference evidence="9" key="4">
    <citation type="submission" date="2017-12" db="EMBL/GenBank/DDBJ databases">
        <title>FDA dAtabase for Regulatory Grade micrObial Sequences (FDA-ARGOS): Supporting development and validation of Infectious Disease Dx tests.</title>
        <authorList>
            <person name="Campos J."/>
            <person name="Goldberg B."/>
            <person name="Tallon L.J."/>
            <person name="Sadzewicz L."/>
            <person name="Sengamalay N."/>
            <person name="Ott S."/>
            <person name="Godinez A."/>
            <person name="Nagaraj S."/>
            <person name="Vyas G."/>
            <person name="Aluvathingal J."/>
            <person name="Nadendla S."/>
            <person name="Geyer C."/>
            <person name="Nandy P."/>
            <person name="Hobson J."/>
            <person name="Sichtig H."/>
        </authorList>
    </citation>
    <scope>NUCLEOTIDE SEQUENCE</scope>
    <source>
        <strain evidence="9">FDAARGOS_249</strain>
    </source>
</reference>
<organism evidence="9 11">
    <name type="scientific">Aerococcus viridans</name>
    <dbReference type="NCBI Taxonomy" id="1377"/>
    <lineage>
        <taxon>Bacteria</taxon>
        <taxon>Bacillati</taxon>
        <taxon>Bacillota</taxon>
        <taxon>Bacilli</taxon>
        <taxon>Lactobacillales</taxon>
        <taxon>Aerococcaceae</taxon>
        <taxon>Aerococcus</taxon>
    </lineage>
</organism>
<dbReference type="EMBL" id="NBTM02000001">
    <property type="protein sequence ID" value="PNL90944.1"/>
    <property type="molecule type" value="Genomic_DNA"/>
</dbReference>
<dbReference type="SUPFAM" id="SSF54975">
    <property type="entry name" value="Acylphosphatase/BLUF domain-like"/>
    <property type="match status" value="1"/>
</dbReference>
<evidence type="ECO:0000313" key="8">
    <source>
        <dbReference type="EMBL" id="AMC00725.1"/>
    </source>
</evidence>
<dbReference type="PROSITE" id="PS00150">
    <property type="entry name" value="ACYLPHOSPHATASE_1"/>
    <property type="match status" value="1"/>
</dbReference>
<dbReference type="Gene3D" id="3.30.70.100">
    <property type="match status" value="1"/>
</dbReference>
<comment type="similarity">
    <text evidence="1 6">Belongs to the acylphosphatase family.</text>
</comment>
<dbReference type="GO" id="GO:0003998">
    <property type="term" value="F:acylphosphatase activity"/>
    <property type="evidence" value="ECO:0007669"/>
    <property type="project" value="UniProtKB-EC"/>
</dbReference>
<dbReference type="PROSITE" id="PS51160">
    <property type="entry name" value="ACYLPHOSPHATASE_3"/>
    <property type="match status" value="1"/>
</dbReference>
<comment type="catalytic activity">
    <reaction evidence="4 5">
        <text>an acyl phosphate + H2O = a carboxylate + phosphate + H(+)</text>
        <dbReference type="Rhea" id="RHEA:14965"/>
        <dbReference type="ChEBI" id="CHEBI:15377"/>
        <dbReference type="ChEBI" id="CHEBI:15378"/>
        <dbReference type="ChEBI" id="CHEBI:29067"/>
        <dbReference type="ChEBI" id="CHEBI:43474"/>
        <dbReference type="ChEBI" id="CHEBI:59918"/>
        <dbReference type="EC" id="3.6.1.7"/>
    </reaction>
</comment>
<keyword evidence="5" id="KW-0378">Hydrolase</keyword>
<dbReference type="InterPro" id="IPR017968">
    <property type="entry name" value="Acylphosphatase_CS"/>
</dbReference>
<dbReference type="Proteomes" id="UP000066986">
    <property type="component" value="Chromosome"/>
</dbReference>
<reference evidence="8 10" key="1">
    <citation type="journal article" date="2016" name="Genome Announc.">
        <title>Complete Genome Sequences of Aerococcus christensenii CCUG 28831T, Aerococcus sanguinicola CCUG 43001T, Aerococcus urinae CCUG 36881T, Aerococcus urinaeequi CCUG 28094T, Aerococcus urinaehominis CCUG 42038 BT, and Aerococcus viridans CCUG 4311T.</title>
        <authorList>
            <person name="Carkaci D."/>
            <person name="Dargis R."/>
            <person name="Nielsen X.C."/>
            <person name="Skovgaard O."/>
            <person name="Fuursted K."/>
            <person name="Christensen J.J."/>
        </authorList>
    </citation>
    <scope>NUCLEOTIDE SEQUENCE [LARGE SCALE GENOMIC DNA]</scope>
    <source>
        <strain evidence="8 10">CCUG4311</strain>
    </source>
</reference>
<dbReference type="PANTHER" id="PTHR47268:SF4">
    <property type="entry name" value="ACYLPHOSPHATASE"/>
    <property type="match status" value="1"/>
</dbReference>
<dbReference type="AlphaFoldDB" id="A0A2J9PKS5"/>
<sequence length="98" mass="11159">MKEGIFMKTSRIVVTGRVQGVGFRYFTERIAKRMKVAGTVENKNDGSVEILVQADDATLRAFIEEVKEMPENPSAHVDNIQVVETFNSEEMVKFRTVY</sequence>
<evidence type="ECO:0000256" key="6">
    <source>
        <dbReference type="RuleBase" id="RU004168"/>
    </source>
</evidence>
<dbReference type="KEGG" id="avs:AWM76_03675"/>
<evidence type="ECO:0000313" key="10">
    <source>
        <dbReference type="Proteomes" id="UP000066986"/>
    </source>
</evidence>
<reference evidence="10" key="2">
    <citation type="submission" date="2016-01" db="EMBL/GenBank/DDBJ databases">
        <title>Six Aerococcus type strain genome sequencing and assembly using PacBio and Illumina Hiseq.</title>
        <authorList>
            <person name="Carkaci D."/>
            <person name="Dargis R."/>
            <person name="Nielsen X.C."/>
            <person name="Skovgaard O."/>
            <person name="Fuursted K."/>
            <person name="Christensen J.J."/>
        </authorList>
    </citation>
    <scope>NUCLEOTIDE SEQUENCE [LARGE SCALE GENOMIC DNA]</scope>
    <source>
        <strain evidence="10">CCUG4311</strain>
    </source>
</reference>
<evidence type="ECO:0000259" key="7">
    <source>
        <dbReference type="PROSITE" id="PS51160"/>
    </source>
</evidence>
<evidence type="ECO:0000256" key="2">
    <source>
        <dbReference type="ARBA" id="ARBA00012150"/>
    </source>
</evidence>
<gene>
    <name evidence="9" type="ORF">A6J77_001245</name>
    <name evidence="8" type="ORF">AWM76_03675</name>
</gene>
<dbReference type="Proteomes" id="UP000192813">
    <property type="component" value="Unassembled WGS sequence"/>
</dbReference>
<dbReference type="PANTHER" id="PTHR47268">
    <property type="entry name" value="ACYLPHOSPHATASE"/>
    <property type="match status" value="1"/>
</dbReference>
<dbReference type="Pfam" id="PF00708">
    <property type="entry name" value="Acylphosphatase"/>
    <property type="match status" value="1"/>
</dbReference>
<reference evidence="11" key="3">
    <citation type="submission" date="2017-12" db="EMBL/GenBank/DDBJ databases">
        <title>FDA dAtabase for Regulatory Grade micrObial Sequences (FDA-ARGOS): Supporting development and validation of Infectious Disease Dx tests.</title>
        <authorList>
            <person name="Hoffmann M."/>
            <person name="Allard M."/>
            <person name="Evans P."/>
            <person name="Brown E."/>
            <person name="Tallon L."/>
            <person name="Sadzewicz L."/>
            <person name="Sengamalay N."/>
            <person name="Ott S."/>
            <person name="Godinez A."/>
            <person name="Nagaraj S."/>
            <person name="Vavikolanu K."/>
            <person name="Aluvathingal J."/>
            <person name="Nadendla S."/>
            <person name="Sichtig H."/>
        </authorList>
    </citation>
    <scope>NUCLEOTIDE SEQUENCE [LARGE SCALE GENOMIC DNA]</scope>
    <source>
        <strain evidence="11">FDAARGOS_249</strain>
    </source>
</reference>
<dbReference type="InterPro" id="IPR001792">
    <property type="entry name" value="Acylphosphatase-like_dom"/>
</dbReference>
<dbReference type="InterPro" id="IPR020456">
    <property type="entry name" value="Acylphosphatase"/>
</dbReference>
<protein>
    <recommendedName>
        <fullName evidence="3 5">acylphosphatase</fullName>
        <ecNumber evidence="2 5">3.6.1.7</ecNumber>
    </recommendedName>
</protein>
<dbReference type="EC" id="3.6.1.7" evidence="2 5"/>
<dbReference type="InterPro" id="IPR036046">
    <property type="entry name" value="Acylphosphatase-like_dom_sf"/>
</dbReference>
<evidence type="ECO:0000256" key="1">
    <source>
        <dbReference type="ARBA" id="ARBA00005614"/>
    </source>
</evidence>
<evidence type="ECO:0000313" key="9">
    <source>
        <dbReference type="EMBL" id="PNL90944.1"/>
    </source>
</evidence>
<accession>A0A2J9PKS5</accession>
<name>A0A2J9PKS5_9LACT</name>
<feature type="active site" evidence="5">
    <location>
        <position position="42"/>
    </location>
</feature>
<dbReference type="EMBL" id="CP014164">
    <property type="protein sequence ID" value="AMC00725.1"/>
    <property type="molecule type" value="Genomic_DNA"/>
</dbReference>
<evidence type="ECO:0000313" key="11">
    <source>
        <dbReference type="Proteomes" id="UP000192813"/>
    </source>
</evidence>
<feature type="domain" description="Acylphosphatase-like" evidence="7">
    <location>
        <begin position="9"/>
        <end position="98"/>
    </location>
</feature>
<feature type="active site" evidence="5">
    <location>
        <position position="24"/>
    </location>
</feature>
<proteinExistence type="inferred from homology"/>
<evidence type="ECO:0000256" key="5">
    <source>
        <dbReference type="PROSITE-ProRule" id="PRU00520"/>
    </source>
</evidence>